<dbReference type="GO" id="GO:0006508">
    <property type="term" value="P:proteolysis"/>
    <property type="evidence" value="ECO:0007669"/>
    <property type="project" value="UniProtKB-KW"/>
</dbReference>
<dbReference type="Pfam" id="PF13365">
    <property type="entry name" value="Trypsin_2"/>
    <property type="match status" value="1"/>
</dbReference>
<reference evidence="3" key="1">
    <citation type="submission" date="2023-07" db="EMBL/GenBank/DDBJ databases">
        <title>30 novel species of actinomycetes from the DSMZ collection.</title>
        <authorList>
            <person name="Nouioui I."/>
        </authorList>
    </citation>
    <scope>NUCLEOTIDE SEQUENCE [LARGE SCALE GENOMIC DNA]</scope>
    <source>
        <strain evidence="3">DSM 41981</strain>
    </source>
</reference>
<name>A0ABD5EYQ1_9ACTN</name>
<keyword evidence="2" id="KW-0645">Protease</keyword>
<evidence type="ECO:0000313" key="3">
    <source>
        <dbReference type="Proteomes" id="UP001183535"/>
    </source>
</evidence>
<feature type="region of interest" description="Disordered" evidence="1">
    <location>
        <begin position="414"/>
        <end position="450"/>
    </location>
</feature>
<dbReference type="Proteomes" id="UP001183535">
    <property type="component" value="Unassembled WGS sequence"/>
</dbReference>
<dbReference type="EMBL" id="JAVRES010000033">
    <property type="protein sequence ID" value="MDT0439906.1"/>
    <property type="molecule type" value="Genomic_DNA"/>
</dbReference>
<feature type="region of interest" description="Disordered" evidence="1">
    <location>
        <begin position="476"/>
        <end position="498"/>
    </location>
</feature>
<feature type="compositionally biased region" description="Gly residues" evidence="1">
    <location>
        <begin position="437"/>
        <end position="450"/>
    </location>
</feature>
<comment type="caution">
    <text evidence="2">The sequence shown here is derived from an EMBL/GenBank/DDBJ whole genome shotgun (WGS) entry which is preliminary data.</text>
</comment>
<gene>
    <name evidence="2" type="ORF">RM877_35135</name>
</gene>
<dbReference type="RefSeq" id="WP_311638850.1">
    <property type="nucleotide sequence ID" value="NZ_JAVRES010000033.1"/>
</dbReference>
<evidence type="ECO:0000313" key="2">
    <source>
        <dbReference type="EMBL" id="MDT0439906.1"/>
    </source>
</evidence>
<dbReference type="GO" id="GO:0008233">
    <property type="term" value="F:peptidase activity"/>
    <property type="evidence" value="ECO:0007669"/>
    <property type="project" value="UniProtKB-KW"/>
</dbReference>
<accession>A0ABD5EYQ1</accession>
<dbReference type="InterPro" id="IPR027417">
    <property type="entry name" value="P-loop_NTPase"/>
</dbReference>
<dbReference type="SUPFAM" id="SSF50494">
    <property type="entry name" value="Trypsin-like serine proteases"/>
    <property type="match status" value="1"/>
</dbReference>
<dbReference type="InterPro" id="IPR009003">
    <property type="entry name" value="Peptidase_S1_PA"/>
</dbReference>
<keyword evidence="3" id="KW-1185">Reference proteome</keyword>
<sequence>MEGARGPEGGQCLDDVLVHLRDSAGRPRGTGFVADRRGTVVTGHEAVAGLARIALHATGGRGCLVTADAVTPLPGLGLALIATRGLGVAPLPVSPRTRVEAGTYVRLAAGCWRQARVLAAVPDPQPVEGDPQLPHGAMTLAIGTAGRDALRASCGAVGGPVLDARTGAVVGVVAAAQRYGERDACFAVPLPGVPGPLADLLAENAATVPAHGPDLNLAGVLELTAASAVHVGRAAAGAGHEGRPIVERGAVAAEFDAFLRGPATVLGLVGPPGSGRTTELAALADRLGRGSAPVPVLRLGGADLRATDHSIADAVTRALTRAAKGLRGDAAGRVDGIGGGGAGVPGPDRLACLARSAGRPLLLLLDSPEEVPSGPARLTDAWAGATARWLGEAGARLVVACRAEYWEGAGFPRGALHGGGRVEGERRAEEGREEEGAGAGHRPGCGGHSGSGARFSPGALCGAGCRGEFPARPSLPVHPSLSARPSLSEHPALPALPANPALSERSALPVHVPLSDHSALPAHPSFSDQPALPAHPSLPAPLPLPAHLCLPDHLPLPSHPGLPPHVRLGGLAAGGARLLRERLGVPEGALADVDAGCPGVVRMLGEVGEALAGEVPGGLGRDEVFSAYLDLCCLRIAERLAAVDGSPRGTVRRLAARVAGQVHEAARRSLGPGLGQVDRETFEALFPCGTAPARLGGGTGWASAVLAEGLLVPVGAGFRFARAELADWIQGLHLDLDEALRALVHEPGPHPLPVPHHRIGPVVEALLLLARRHGSAELVAKLGELTQALAADPASWWASRLLSETLRRVPEATPYLSVLRELTDVVVRERAKERERERRGTRGPGARGAARDLFGPGFWCEIALPAVERFELLRLLVPADGPPRQTSEGASWAWGDPSGCVDGSAVDPSPQGGCPRCADGAPRFLDAVSRALAADAVAVQPLLVRWFDDGRPLPATPHASVADAAQALLHTHRRRAPDDLTEALVASPHRRADELLAVLAEDEPSALCRAVDRWARDERPARRAAAVTHGLRAAPHLRADADLGLLRRAALTLLARSADPAPHGGALALLARDPRTRARHLPDALRQFAAGDPTVAPTALTAAVTTHPEPVLDAFRQRLSRPDPGEALRALADITLPPLAGRVAALVRETAERRPETAPDIAALVARRLDGDPGRAAVLPPLVTALLDDGPEEVRAALAAVLAAPGTPASGPLRRELLGRLLDRERAPAVLVALLRTAAPYDGDDARDLLCRTALLLARTPDGAARLDRALVDLGARVPGFAARMAGWPARAPHDWAAVLGPGARRMIDELSEGRVPA</sequence>
<dbReference type="Gene3D" id="2.40.10.120">
    <property type="match status" value="1"/>
</dbReference>
<organism evidence="2 3">
    <name type="scientific">Streptomyces doudnae</name>
    <dbReference type="NCBI Taxonomy" id="3075536"/>
    <lineage>
        <taxon>Bacteria</taxon>
        <taxon>Bacillati</taxon>
        <taxon>Actinomycetota</taxon>
        <taxon>Actinomycetes</taxon>
        <taxon>Kitasatosporales</taxon>
        <taxon>Streptomycetaceae</taxon>
        <taxon>Streptomyces</taxon>
    </lineage>
</organism>
<keyword evidence="2" id="KW-0378">Hydrolase</keyword>
<feature type="compositionally biased region" description="Basic and acidic residues" evidence="1">
    <location>
        <begin position="420"/>
        <end position="430"/>
    </location>
</feature>
<evidence type="ECO:0000256" key="1">
    <source>
        <dbReference type="SAM" id="MobiDB-lite"/>
    </source>
</evidence>
<proteinExistence type="predicted"/>
<dbReference type="SUPFAM" id="SSF52540">
    <property type="entry name" value="P-loop containing nucleoside triphosphate hydrolases"/>
    <property type="match status" value="1"/>
</dbReference>
<protein>
    <submittedName>
        <fullName evidence="2">Serine protease</fullName>
    </submittedName>
</protein>